<dbReference type="Proteomes" id="UP000002430">
    <property type="component" value="Plasmid 3"/>
</dbReference>
<name>Q1MNU6_LAWIP</name>
<keyword evidence="4" id="KW-1185">Reference proteome</keyword>
<dbReference type="AlphaFoldDB" id="Q1MNU6"/>
<feature type="region of interest" description="Disordered" evidence="2">
    <location>
        <begin position="118"/>
        <end position="142"/>
    </location>
</feature>
<geneLocation type="plasmid" evidence="4">
    <name>pLaw3</name>
</geneLocation>
<evidence type="ECO:0000313" key="3">
    <source>
        <dbReference type="EMBL" id="CAJ53987.1"/>
    </source>
</evidence>
<evidence type="ECO:0000256" key="2">
    <source>
        <dbReference type="SAM" id="MobiDB-lite"/>
    </source>
</evidence>
<reference evidence="3 4" key="1">
    <citation type="submission" date="2005-11" db="EMBL/GenBank/DDBJ databases">
        <title>The complete genome sequence of Lawsonia intracellularis: the causative agent of proliferative enteropathy.</title>
        <authorList>
            <person name="Kaur K."/>
            <person name="Zhang Q."/>
            <person name="Beckler D."/>
            <person name="Munir S."/>
            <person name="Li L."/>
            <person name="Kinsley K."/>
            <person name="Herron L."/>
            <person name="Peterson A."/>
            <person name="May B."/>
            <person name="Singh S."/>
            <person name="Gebhart C."/>
            <person name="Kapur V."/>
        </authorList>
    </citation>
    <scope>NUCLEOTIDE SEQUENCE [LARGE SCALE GENOMIC DNA]</scope>
    <source>
        <strain evidence="3 4">PHE/MN1-00</strain>
        <plasmid evidence="4">pLaw3</plasmid>
    </source>
</reference>
<protein>
    <submittedName>
        <fullName evidence="3">NA</fullName>
    </submittedName>
</protein>
<dbReference type="KEGG" id="lip:LIC035"/>
<feature type="compositionally biased region" description="Low complexity" evidence="2">
    <location>
        <begin position="131"/>
        <end position="142"/>
    </location>
</feature>
<gene>
    <name evidence="3" type="ordered locus">LIC035</name>
</gene>
<evidence type="ECO:0000313" key="4">
    <source>
        <dbReference type="Proteomes" id="UP000002430"/>
    </source>
</evidence>
<evidence type="ECO:0000256" key="1">
    <source>
        <dbReference type="SAM" id="Coils"/>
    </source>
</evidence>
<accession>Q1MNU6</accession>
<dbReference type="HOGENOM" id="CLU_107566_1_0_7"/>
<proteinExistence type="predicted"/>
<dbReference type="EMBL" id="AM180255">
    <property type="protein sequence ID" value="CAJ53987.1"/>
    <property type="molecule type" value="Genomic_DNA"/>
</dbReference>
<organism evidence="3 4">
    <name type="scientific">Lawsonia intracellularis (strain PHE/MN1-00)</name>
    <dbReference type="NCBI Taxonomy" id="363253"/>
    <lineage>
        <taxon>Bacteria</taxon>
        <taxon>Pseudomonadati</taxon>
        <taxon>Thermodesulfobacteriota</taxon>
        <taxon>Desulfovibrionia</taxon>
        <taxon>Desulfovibrionales</taxon>
        <taxon>Desulfovibrionaceae</taxon>
        <taxon>Lawsonia</taxon>
    </lineage>
</organism>
<dbReference type="OrthoDB" id="5462473at2"/>
<keyword evidence="1" id="KW-0175">Coiled coil</keyword>
<sequence length="234" mass="26142">MIIGLIGLFISGYERGKSITTNKYKAIVAKLESEYAKNDQARYQAIAEAEQQARIRLQQQTEHIRSLMKELGEVRKTLTKERNEFKGKINEVSKRADSYCLGLPSEWVSTYNQVLGLTSSSNNTRGKNAHTRGSASDTGTAGTTNARIQQNQLAYSSSLIQQHTSKQNNQSNVLEKESFIKQSSNNTLPASSSQTNESIVTPKDLLSHIQDYGLYCRRIETQLHAIGELLEAQQ</sequence>
<feature type="coiled-coil region" evidence="1">
    <location>
        <begin position="50"/>
        <end position="95"/>
    </location>
</feature>
<keyword evidence="3" id="KW-0614">Plasmid</keyword>